<dbReference type="SUPFAM" id="SSF53474">
    <property type="entry name" value="alpha/beta-Hydrolases"/>
    <property type="match status" value="1"/>
</dbReference>
<keyword evidence="2 5" id="KW-0732">Signal</keyword>
<name>A0ABP6Q840_9ACTN</name>
<sequence>MKKILGLAAGLLLTAGALSALPAQAAPPASVDWGACENRTLQAYGAQCGFLSVPLDYSRPRGEKIQLAVSIVRHKSATSQGVMLTNPGGPGGSGLIYSVLGQALLPGAASDSYDWIGFDPRGVGSSKPSLSCVPGYAGWDRPNYVPTTRKLEETWLQRSKAYADACEDKNSRALLGNMKTTDTVRDMDAIRAALGEKQINFYGFSYGTYLGQVYATLFPDRVRRFVLDSNVDPSKVWYQANLDQDVAFDRNIKIWFRWVADNDATFHLGTDAKKVERLWYAQLPKLDAKPAGGKIGPDEWTDIFLDAGYYVYNWSLEGKAFSDWVLNGDEAAADQLIDLYGFDPATADDNGFAVYNAVQCTDVQWPRSWSKWRRDNWATYAKAPFETWANAWFNAPCLFWPAKAGKPVDVKGKKAPPVLLIGETDDAATPFAGGLAVRRLFPRSVLVEGVGGTTHAGSLSGVACVDDTVASYLLDGTLPARKPGNRSDLRCDPVPRPPAGDAYPAAETRKTAPALPRPGGRG</sequence>
<feature type="chain" id="PRO_5046613701" evidence="5">
    <location>
        <begin position="26"/>
        <end position="522"/>
    </location>
</feature>
<dbReference type="PANTHER" id="PTHR43248">
    <property type="entry name" value="2-SUCCINYL-6-HYDROXY-2,4-CYCLOHEXADIENE-1-CARBOXYLATE SYNTHASE"/>
    <property type="match status" value="1"/>
</dbReference>
<evidence type="ECO:0000256" key="4">
    <source>
        <dbReference type="SAM" id="MobiDB-lite"/>
    </source>
</evidence>
<dbReference type="GO" id="GO:0016787">
    <property type="term" value="F:hydrolase activity"/>
    <property type="evidence" value="ECO:0007669"/>
    <property type="project" value="UniProtKB-KW"/>
</dbReference>
<dbReference type="Pfam" id="PF00561">
    <property type="entry name" value="Abhydrolase_1"/>
    <property type="match status" value="1"/>
</dbReference>
<protein>
    <submittedName>
        <fullName evidence="8">Alpha/beta hydrolase</fullName>
    </submittedName>
</protein>
<evidence type="ECO:0000259" key="6">
    <source>
        <dbReference type="Pfam" id="PF00561"/>
    </source>
</evidence>
<keyword evidence="3 8" id="KW-0378">Hydrolase</keyword>
<dbReference type="Pfam" id="PF08386">
    <property type="entry name" value="Abhydrolase_4"/>
    <property type="match status" value="1"/>
</dbReference>
<dbReference type="Gene3D" id="3.40.50.1820">
    <property type="entry name" value="alpha/beta hydrolase"/>
    <property type="match status" value="1"/>
</dbReference>
<comment type="similarity">
    <text evidence="1">Belongs to the peptidase S33 family.</text>
</comment>
<feature type="domain" description="AB hydrolase-1" evidence="6">
    <location>
        <begin position="82"/>
        <end position="269"/>
    </location>
</feature>
<gene>
    <name evidence="8" type="ORF">GCM10010468_28900</name>
</gene>
<evidence type="ECO:0000256" key="3">
    <source>
        <dbReference type="ARBA" id="ARBA00022801"/>
    </source>
</evidence>
<reference evidence="9" key="1">
    <citation type="journal article" date="2019" name="Int. J. Syst. Evol. Microbiol.">
        <title>The Global Catalogue of Microorganisms (GCM) 10K type strain sequencing project: providing services to taxonomists for standard genome sequencing and annotation.</title>
        <authorList>
            <consortium name="The Broad Institute Genomics Platform"/>
            <consortium name="The Broad Institute Genome Sequencing Center for Infectious Disease"/>
            <person name="Wu L."/>
            <person name="Ma J."/>
        </authorList>
    </citation>
    <scope>NUCLEOTIDE SEQUENCE [LARGE SCALE GENOMIC DNA]</scope>
    <source>
        <strain evidence="9">JCM 9377</strain>
    </source>
</reference>
<organism evidence="8 9">
    <name type="scientific">Actinocorallia longicatena</name>
    <dbReference type="NCBI Taxonomy" id="111803"/>
    <lineage>
        <taxon>Bacteria</taxon>
        <taxon>Bacillati</taxon>
        <taxon>Actinomycetota</taxon>
        <taxon>Actinomycetes</taxon>
        <taxon>Streptosporangiales</taxon>
        <taxon>Thermomonosporaceae</taxon>
        <taxon>Actinocorallia</taxon>
    </lineage>
</organism>
<dbReference type="InterPro" id="IPR051601">
    <property type="entry name" value="Serine_prot/Carboxylest_S33"/>
</dbReference>
<evidence type="ECO:0000259" key="7">
    <source>
        <dbReference type="Pfam" id="PF08386"/>
    </source>
</evidence>
<dbReference type="InterPro" id="IPR013595">
    <property type="entry name" value="Pept_S33_TAP-like_C"/>
</dbReference>
<evidence type="ECO:0000313" key="8">
    <source>
        <dbReference type="EMBL" id="GAA3210741.1"/>
    </source>
</evidence>
<dbReference type="EMBL" id="BAAAUV010000006">
    <property type="protein sequence ID" value="GAA3210741.1"/>
    <property type="molecule type" value="Genomic_DNA"/>
</dbReference>
<keyword evidence="9" id="KW-1185">Reference proteome</keyword>
<evidence type="ECO:0000313" key="9">
    <source>
        <dbReference type="Proteomes" id="UP001501237"/>
    </source>
</evidence>
<dbReference type="InterPro" id="IPR029058">
    <property type="entry name" value="AB_hydrolase_fold"/>
</dbReference>
<proteinExistence type="inferred from homology"/>
<evidence type="ECO:0000256" key="1">
    <source>
        <dbReference type="ARBA" id="ARBA00010088"/>
    </source>
</evidence>
<feature type="region of interest" description="Disordered" evidence="4">
    <location>
        <begin position="483"/>
        <end position="522"/>
    </location>
</feature>
<dbReference type="Proteomes" id="UP001501237">
    <property type="component" value="Unassembled WGS sequence"/>
</dbReference>
<evidence type="ECO:0000256" key="2">
    <source>
        <dbReference type="ARBA" id="ARBA00022729"/>
    </source>
</evidence>
<dbReference type="InterPro" id="IPR000073">
    <property type="entry name" value="AB_hydrolase_1"/>
</dbReference>
<dbReference type="RefSeq" id="WP_344827814.1">
    <property type="nucleotide sequence ID" value="NZ_BAAAUV010000006.1"/>
</dbReference>
<feature type="signal peptide" evidence="5">
    <location>
        <begin position="1"/>
        <end position="25"/>
    </location>
</feature>
<accession>A0ABP6Q840</accession>
<feature type="domain" description="Peptidase S33 tripeptidyl aminopeptidase-like C-terminal" evidence="7">
    <location>
        <begin position="388"/>
        <end position="481"/>
    </location>
</feature>
<comment type="caution">
    <text evidence="8">The sequence shown here is derived from an EMBL/GenBank/DDBJ whole genome shotgun (WGS) entry which is preliminary data.</text>
</comment>
<dbReference type="PANTHER" id="PTHR43248:SF29">
    <property type="entry name" value="TRIPEPTIDYL AMINOPEPTIDASE"/>
    <property type="match status" value="1"/>
</dbReference>
<evidence type="ECO:0000256" key="5">
    <source>
        <dbReference type="SAM" id="SignalP"/>
    </source>
</evidence>